<feature type="signal peptide" evidence="1">
    <location>
        <begin position="1"/>
        <end position="26"/>
    </location>
</feature>
<evidence type="ECO:0000259" key="2">
    <source>
        <dbReference type="PROSITE" id="PS50093"/>
    </source>
</evidence>
<gene>
    <name evidence="3" type="ORF">CTE05_03630</name>
</gene>
<keyword evidence="1" id="KW-0732">Signal</keyword>
<reference evidence="3 4" key="1">
    <citation type="submission" date="2019-07" db="EMBL/GenBank/DDBJ databases">
        <title>Whole genome shotgun sequence of Cellulomonas terrae NBRC 100819.</title>
        <authorList>
            <person name="Hosoyama A."/>
            <person name="Uohara A."/>
            <person name="Ohji S."/>
            <person name="Ichikawa N."/>
        </authorList>
    </citation>
    <scope>NUCLEOTIDE SEQUENCE [LARGE SCALE GENOMIC DNA]</scope>
    <source>
        <strain evidence="3 4">NBRC 100819</strain>
    </source>
</reference>
<dbReference type="PROSITE" id="PS50093">
    <property type="entry name" value="PKD"/>
    <property type="match status" value="2"/>
</dbReference>
<dbReference type="EMBL" id="BJWH01000001">
    <property type="protein sequence ID" value="GEL96816.1"/>
    <property type="molecule type" value="Genomic_DNA"/>
</dbReference>
<dbReference type="AlphaFoldDB" id="A0A511JFT7"/>
<dbReference type="InterPro" id="IPR022409">
    <property type="entry name" value="PKD/Chitinase_dom"/>
</dbReference>
<dbReference type="InterPro" id="IPR004843">
    <property type="entry name" value="Calcineurin-like_PHP"/>
</dbReference>
<accession>A0A511JFT7</accession>
<keyword evidence="4" id="KW-1185">Reference proteome</keyword>
<feature type="chain" id="PRO_5021932509" description="PKD domain-containing protein" evidence="1">
    <location>
        <begin position="27"/>
        <end position="1033"/>
    </location>
</feature>
<feature type="domain" description="PKD" evidence="2">
    <location>
        <begin position="655"/>
        <end position="743"/>
    </location>
</feature>
<feature type="domain" description="PKD" evidence="2">
    <location>
        <begin position="741"/>
        <end position="829"/>
    </location>
</feature>
<dbReference type="Proteomes" id="UP000321049">
    <property type="component" value="Unassembled WGS sequence"/>
</dbReference>
<dbReference type="Pfam" id="PF00149">
    <property type="entry name" value="Metallophos"/>
    <property type="match status" value="1"/>
</dbReference>
<dbReference type="PANTHER" id="PTHR43143:SF5">
    <property type="entry name" value="SECRETED PROTEIN"/>
    <property type="match status" value="1"/>
</dbReference>
<dbReference type="SUPFAM" id="SSF56300">
    <property type="entry name" value="Metallo-dependent phosphatases"/>
    <property type="match status" value="1"/>
</dbReference>
<dbReference type="SMART" id="SM00089">
    <property type="entry name" value="PKD"/>
    <property type="match status" value="2"/>
</dbReference>
<dbReference type="GO" id="GO:0005975">
    <property type="term" value="P:carbohydrate metabolic process"/>
    <property type="evidence" value="ECO:0007669"/>
    <property type="project" value="UniProtKB-ARBA"/>
</dbReference>
<dbReference type="RefSeq" id="WP_281286144.1">
    <property type="nucleotide sequence ID" value="NZ_BJWH01000001.1"/>
</dbReference>
<evidence type="ECO:0000313" key="3">
    <source>
        <dbReference type="EMBL" id="GEL96816.1"/>
    </source>
</evidence>
<dbReference type="PANTHER" id="PTHR43143">
    <property type="entry name" value="METALLOPHOSPHOESTERASE, CALCINEURIN SUPERFAMILY"/>
    <property type="match status" value="1"/>
</dbReference>
<dbReference type="InterPro" id="IPR035986">
    <property type="entry name" value="PKD_dom_sf"/>
</dbReference>
<evidence type="ECO:0000313" key="4">
    <source>
        <dbReference type="Proteomes" id="UP000321049"/>
    </source>
</evidence>
<dbReference type="InterPro" id="IPR029052">
    <property type="entry name" value="Metallo-depent_PP-like"/>
</dbReference>
<dbReference type="GO" id="GO:0016787">
    <property type="term" value="F:hydrolase activity"/>
    <property type="evidence" value="ECO:0007669"/>
    <property type="project" value="InterPro"/>
</dbReference>
<evidence type="ECO:0000256" key="1">
    <source>
        <dbReference type="SAM" id="SignalP"/>
    </source>
</evidence>
<sequence>MRLRACLATGAVSILTVVGLVTPAQAAGAPPSAPVLVGPAAGAPSVPSGAQLQVRATDPDDAQVDVTFHAQADTPGTPGAGDPFTLMLMPDTQNYVSTSANTDIMRQQAQWIADNKDPLNIAFVAHLGDIVGVETSTVQWERASQYLAILDAANVPSAVLPGNHDMNLTTGSAVLYQQYFPVSRYANAAWNSPAASYGGYLGQDQFGDDPVDRQNLDSYSLFTAGGMDFLLLSLEFNAPDPVLDWARRVLAAYPDRRAIVATHSYVDTAGGLTTQVGRADGGNSGQAIWEELVRPSCSVFLVVNGHFSDEVTAEARRTDTNACGQPVQAMLSDYQDRPRGGDGWLRYLTFDPGADEIRAFTYSPFLGQFETDADSQFTLPYDMTQPADLPVVGAATVASGAVASVPVPTLPPGTVVDWYATVDDGTTVTRGPTWSYTVAPAGPVTLASDAFSRTVSNGWGIAEVGGAWTVGGGSTRFSVASGAGQQSAAAGGTVAATLGSVASTSSDVSVSVGLDRVPSGPVYLTVSGRVVGGADYGARVKVLATGAVQLHTERSGTVLTGNTLPGLTLAAGDRLRVRVQVEGTSPTTIRTRAWKVGSAEPATWQYTATDSAAGLQTGGGVRLTTYASSTVTGGAIVARYDDLLATGVGGTTPPPNVPPTASFTATAAGLTASVDSSASSDPDGTIVSRAWAFGDGASGTGATSSRAYAAAGTYTITLTVTDDDGATATTTRQVTVTAPPPNQAPTASFTATAAGLTASVDSSASSDPDGTIVSRAWAFGDGASGTGTTSSRTYSAAGTYTITLTVTDDDGATATTTRQVTVTATPPPTTLATDSFTRTVSSGWGSATTGGTWSVGGGSTRFSVNGSVGLQSPAIGGTLAATLAGVSSTATDTTVAVSMDTVPTGPVYLTVAGRVVGSATYGARLKLMPTGVVQLHTERSGTVLAGGTLPGLTLTAGQQLRVRVQVQGTSPTVVRVKAWAAGSTEPAAWQYTTTDSTVGLQSAGAVRLQTYLSSSATAPAVARWDDLAVAPIG</sequence>
<protein>
    <recommendedName>
        <fullName evidence="2">PKD domain-containing protein</fullName>
    </recommendedName>
</protein>
<dbReference type="InterPro" id="IPR000601">
    <property type="entry name" value="PKD_dom"/>
</dbReference>
<dbReference type="Gene3D" id="2.60.40.10">
    <property type="entry name" value="Immunoglobulins"/>
    <property type="match status" value="2"/>
</dbReference>
<dbReference type="Pfam" id="PF18911">
    <property type="entry name" value="PKD_4"/>
    <property type="match status" value="2"/>
</dbReference>
<dbReference type="InterPro" id="IPR013783">
    <property type="entry name" value="Ig-like_fold"/>
</dbReference>
<dbReference type="InterPro" id="IPR051918">
    <property type="entry name" value="STPP_CPPED1"/>
</dbReference>
<dbReference type="Gene3D" id="3.60.21.10">
    <property type="match status" value="1"/>
</dbReference>
<comment type="caution">
    <text evidence="3">The sequence shown here is derived from an EMBL/GenBank/DDBJ whole genome shotgun (WGS) entry which is preliminary data.</text>
</comment>
<proteinExistence type="predicted"/>
<dbReference type="SUPFAM" id="SSF49299">
    <property type="entry name" value="PKD domain"/>
    <property type="match status" value="2"/>
</dbReference>
<dbReference type="CDD" id="cd00146">
    <property type="entry name" value="PKD"/>
    <property type="match status" value="2"/>
</dbReference>
<organism evidence="3 4">
    <name type="scientific">Cellulomonas terrae</name>
    <dbReference type="NCBI Taxonomy" id="311234"/>
    <lineage>
        <taxon>Bacteria</taxon>
        <taxon>Bacillati</taxon>
        <taxon>Actinomycetota</taxon>
        <taxon>Actinomycetes</taxon>
        <taxon>Micrococcales</taxon>
        <taxon>Cellulomonadaceae</taxon>
        <taxon>Cellulomonas</taxon>
    </lineage>
</organism>
<name>A0A511JFT7_9CELL</name>